<dbReference type="GO" id="GO:0003995">
    <property type="term" value="F:acyl-CoA dehydrogenase activity"/>
    <property type="evidence" value="ECO:0007669"/>
    <property type="project" value="InterPro"/>
</dbReference>
<evidence type="ECO:0000256" key="3">
    <source>
        <dbReference type="ARBA" id="ARBA00022630"/>
    </source>
</evidence>
<accession>A0A9D1I588</accession>
<organism evidence="6 7">
    <name type="scientific">Candidatus Fimisoma avicola</name>
    <dbReference type="NCBI Taxonomy" id="2840826"/>
    <lineage>
        <taxon>Bacteria</taxon>
        <taxon>Bacillati</taxon>
        <taxon>Bacillota</taxon>
        <taxon>Clostridia</taxon>
        <taxon>Eubacteriales</taxon>
        <taxon>Candidatus Fimisoma</taxon>
    </lineage>
</organism>
<comment type="cofactor">
    <cofactor evidence="1">
        <name>FAD</name>
        <dbReference type="ChEBI" id="CHEBI:57692"/>
    </cofactor>
</comment>
<feature type="non-terminal residue" evidence="6">
    <location>
        <position position="1"/>
    </location>
</feature>
<reference evidence="6" key="1">
    <citation type="submission" date="2020-10" db="EMBL/GenBank/DDBJ databases">
        <authorList>
            <person name="Gilroy R."/>
        </authorList>
    </citation>
    <scope>NUCLEOTIDE SEQUENCE</scope>
    <source>
        <strain evidence="6">11300</strain>
    </source>
</reference>
<protein>
    <submittedName>
        <fullName evidence="6">Acyl-CoA dehydrogenase</fullName>
    </submittedName>
</protein>
<evidence type="ECO:0000256" key="2">
    <source>
        <dbReference type="ARBA" id="ARBA00009347"/>
    </source>
</evidence>
<evidence type="ECO:0000256" key="4">
    <source>
        <dbReference type="ARBA" id="ARBA00022827"/>
    </source>
</evidence>
<comment type="similarity">
    <text evidence="2">Belongs to the acyl-CoA dehydrogenase family.</text>
</comment>
<evidence type="ECO:0000313" key="7">
    <source>
        <dbReference type="Proteomes" id="UP000824091"/>
    </source>
</evidence>
<sequence>GGRIGVAAQAVGIAQGAFDLTVQYMKQRKQFGKKLTQFQALAFEMAEMHTKIHAARLLVYEAAALKDAHKPHALASAMAKLMSAETAMQVAVKCVQFHGGYGFIKDYAIERYFRDAKITEIYEGTSEIQKLIISGAVLK</sequence>
<evidence type="ECO:0000256" key="1">
    <source>
        <dbReference type="ARBA" id="ARBA00001974"/>
    </source>
</evidence>
<gene>
    <name evidence="6" type="ORF">IAD16_08830</name>
</gene>
<name>A0A9D1I588_9FIRM</name>
<evidence type="ECO:0000313" key="6">
    <source>
        <dbReference type="EMBL" id="HIU28468.1"/>
    </source>
</evidence>
<feature type="domain" description="Acyl-CoA dehydrogenase/oxidase C-terminal" evidence="5">
    <location>
        <begin position="2"/>
        <end position="137"/>
    </location>
</feature>
<keyword evidence="4" id="KW-0274">FAD</keyword>
<proteinExistence type="inferred from homology"/>
<dbReference type="Gene3D" id="1.20.140.10">
    <property type="entry name" value="Butyryl-CoA Dehydrogenase, subunit A, domain 3"/>
    <property type="match status" value="1"/>
</dbReference>
<dbReference type="Pfam" id="PF00441">
    <property type="entry name" value="Acyl-CoA_dh_1"/>
    <property type="match status" value="1"/>
</dbReference>
<dbReference type="PROSITE" id="PS00073">
    <property type="entry name" value="ACYL_COA_DH_2"/>
    <property type="match status" value="1"/>
</dbReference>
<dbReference type="Proteomes" id="UP000824091">
    <property type="component" value="Unassembled WGS sequence"/>
</dbReference>
<dbReference type="FunFam" id="1.20.140.10:FF:000004">
    <property type="entry name" value="Acyl-CoA dehydrogenase FadE25"/>
    <property type="match status" value="1"/>
</dbReference>
<comment type="caution">
    <text evidence="6">The sequence shown here is derived from an EMBL/GenBank/DDBJ whole genome shotgun (WGS) entry which is preliminary data.</text>
</comment>
<dbReference type="SUPFAM" id="SSF47203">
    <property type="entry name" value="Acyl-CoA dehydrogenase C-terminal domain-like"/>
    <property type="match status" value="1"/>
</dbReference>
<evidence type="ECO:0000259" key="5">
    <source>
        <dbReference type="Pfam" id="PF00441"/>
    </source>
</evidence>
<dbReference type="InterPro" id="IPR006089">
    <property type="entry name" value="Acyl-CoA_DH_CS"/>
</dbReference>
<dbReference type="InterPro" id="IPR009075">
    <property type="entry name" value="AcylCo_DH/oxidase_C"/>
</dbReference>
<dbReference type="PANTHER" id="PTHR43884">
    <property type="entry name" value="ACYL-COA DEHYDROGENASE"/>
    <property type="match status" value="1"/>
</dbReference>
<dbReference type="EMBL" id="DVMO01000136">
    <property type="protein sequence ID" value="HIU28468.1"/>
    <property type="molecule type" value="Genomic_DNA"/>
</dbReference>
<reference evidence="6" key="2">
    <citation type="journal article" date="2021" name="PeerJ">
        <title>Extensive microbial diversity within the chicken gut microbiome revealed by metagenomics and culture.</title>
        <authorList>
            <person name="Gilroy R."/>
            <person name="Ravi A."/>
            <person name="Getino M."/>
            <person name="Pursley I."/>
            <person name="Horton D.L."/>
            <person name="Alikhan N.F."/>
            <person name="Baker D."/>
            <person name="Gharbi K."/>
            <person name="Hall N."/>
            <person name="Watson M."/>
            <person name="Adriaenssens E.M."/>
            <person name="Foster-Nyarko E."/>
            <person name="Jarju S."/>
            <person name="Secka A."/>
            <person name="Antonio M."/>
            <person name="Oren A."/>
            <person name="Chaudhuri R.R."/>
            <person name="La Ragione R."/>
            <person name="Hildebrand F."/>
            <person name="Pallen M.J."/>
        </authorList>
    </citation>
    <scope>NUCLEOTIDE SEQUENCE</scope>
    <source>
        <strain evidence="6">11300</strain>
    </source>
</reference>
<dbReference type="PANTHER" id="PTHR43884:SF12">
    <property type="entry name" value="ISOVALERYL-COA DEHYDROGENASE, MITOCHONDRIAL-RELATED"/>
    <property type="match status" value="1"/>
</dbReference>
<keyword evidence="3" id="KW-0285">Flavoprotein</keyword>
<dbReference type="InterPro" id="IPR036250">
    <property type="entry name" value="AcylCo_DH-like_C"/>
</dbReference>
<dbReference type="AlphaFoldDB" id="A0A9D1I588"/>